<keyword evidence="5" id="KW-0143">Chaperone</keyword>
<dbReference type="GO" id="GO:0071555">
    <property type="term" value="P:cell wall organization"/>
    <property type="evidence" value="ECO:0007669"/>
    <property type="project" value="InterPro"/>
</dbReference>
<dbReference type="InterPro" id="IPR016147">
    <property type="entry name" value="Pili_assmbl_chaperone_N"/>
</dbReference>
<proteinExistence type="inferred from homology"/>
<comment type="subcellular location">
    <subcellularLocation>
        <location evidence="1">Periplasm</location>
    </subcellularLocation>
</comment>
<dbReference type="AlphaFoldDB" id="A0A9J6QD63"/>
<evidence type="ECO:0000256" key="6">
    <source>
        <dbReference type="SAM" id="SignalP"/>
    </source>
</evidence>
<feature type="chain" id="PRO_5039927350" evidence="6">
    <location>
        <begin position="19"/>
        <end position="223"/>
    </location>
</feature>
<feature type="domain" description="Pili assembly chaperone N-terminal" evidence="7">
    <location>
        <begin position="20"/>
        <end position="134"/>
    </location>
</feature>
<dbReference type="InterPro" id="IPR008962">
    <property type="entry name" value="PapD-like_sf"/>
</dbReference>
<dbReference type="RefSeq" id="WP_271268343.1">
    <property type="nucleotide sequence ID" value="NZ_JAMGZJ010000076.1"/>
</dbReference>
<evidence type="ECO:0000313" key="9">
    <source>
        <dbReference type="Proteomes" id="UP001061282"/>
    </source>
</evidence>
<dbReference type="PANTHER" id="PTHR30251:SF3">
    <property type="entry name" value="FIMBRIAL CHAPARONE PROTEIN"/>
    <property type="match status" value="1"/>
</dbReference>
<dbReference type="InterPro" id="IPR036316">
    <property type="entry name" value="Pili_assmbl_chap_C_dom_sf"/>
</dbReference>
<evidence type="ECO:0000256" key="5">
    <source>
        <dbReference type="ARBA" id="ARBA00023186"/>
    </source>
</evidence>
<dbReference type="SUPFAM" id="SSF49584">
    <property type="entry name" value="Periplasmic chaperone C-domain"/>
    <property type="match status" value="1"/>
</dbReference>
<evidence type="ECO:0000256" key="2">
    <source>
        <dbReference type="ARBA" id="ARBA00007399"/>
    </source>
</evidence>
<organism evidence="8 9">
    <name type="scientific">Silvania confinis</name>
    <dbReference type="NCBI Taxonomy" id="2926470"/>
    <lineage>
        <taxon>Bacteria</taxon>
        <taxon>Pseudomonadati</taxon>
        <taxon>Pseudomonadota</taxon>
        <taxon>Gammaproteobacteria</taxon>
        <taxon>Enterobacterales</taxon>
        <taxon>Enterobacteriaceae</taxon>
        <taxon>Silvania</taxon>
    </lineage>
</organism>
<dbReference type="InterPro" id="IPR013783">
    <property type="entry name" value="Ig-like_fold"/>
</dbReference>
<dbReference type="PRINTS" id="PR00969">
    <property type="entry name" value="CHAPERONPILI"/>
</dbReference>
<protein>
    <submittedName>
        <fullName evidence="8">Fimbria/pilus chaperone family protein</fullName>
    </submittedName>
</protein>
<feature type="signal peptide" evidence="6">
    <location>
        <begin position="1"/>
        <end position="18"/>
    </location>
</feature>
<reference evidence="8" key="1">
    <citation type="submission" date="2022-05" db="EMBL/GenBank/DDBJ databases">
        <title>Description of a novel species of Leclercia; Leclercia tamurae and the Proposal for a Novel Genus Silvania gen. nov. Containing Two Novel Species Silvania hatchlandensis sp. nov. and Silvania confinis sp. nov. Isolated from the Rhizosphere of Oak.</title>
        <authorList>
            <person name="Maddock D.W."/>
            <person name="Brady C.L."/>
            <person name="Denman S."/>
            <person name="Arnold D."/>
        </authorList>
    </citation>
    <scope>NUCLEOTIDE SEQUENCE</scope>
    <source>
        <strain evidence="8">H4N4</strain>
    </source>
</reference>
<dbReference type="InterPro" id="IPR001829">
    <property type="entry name" value="Pili_assmbl_chaperone_bac"/>
</dbReference>
<evidence type="ECO:0000259" key="7">
    <source>
        <dbReference type="Pfam" id="PF00345"/>
    </source>
</evidence>
<dbReference type="Pfam" id="PF00345">
    <property type="entry name" value="PapD_N"/>
    <property type="match status" value="1"/>
</dbReference>
<dbReference type="EMBL" id="JAMGZJ010000076">
    <property type="protein sequence ID" value="MCU6669792.1"/>
    <property type="molecule type" value="Genomic_DNA"/>
</dbReference>
<keyword evidence="9" id="KW-1185">Reference proteome</keyword>
<dbReference type="SUPFAM" id="SSF49354">
    <property type="entry name" value="PapD-like"/>
    <property type="match status" value="1"/>
</dbReference>
<dbReference type="InterPro" id="IPR050643">
    <property type="entry name" value="Periplasmic_pilus_chap"/>
</dbReference>
<comment type="similarity">
    <text evidence="2">Belongs to the periplasmic pilus chaperone family.</text>
</comment>
<keyword evidence="4" id="KW-0574">Periplasm</keyword>
<gene>
    <name evidence="8" type="ORF">M8013_13665</name>
</gene>
<dbReference type="GO" id="GO:0030288">
    <property type="term" value="C:outer membrane-bounded periplasmic space"/>
    <property type="evidence" value="ECO:0007669"/>
    <property type="project" value="InterPro"/>
</dbReference>
<sequence>MRRNILLFLSVISTQCLANGMQPETSVLLVNESKGEAGMNVINTDNYPSLLYTKIVDVAGSNKSVRLLVTQPVVRVEPGQTQRVRFMLQTDKPLLQEELKRVTFEGIPPKGQGGNELKVTIRQDLPVIIHPAGLAEDLMPWKQLTWRKKGDQLEVSNPSKYVVRMVASFTALPSGKGGVLKQTFLLPGASFTVKLPASNDTQIEFYPASRYGYKGERFVATIQ</sequence>
<evidence type="ECO:0000256" key="1">
    <source>
        <dbReference type="ARBA" id="ARBA00004418"/>
    </source>
</evidence>
<evidence type="ECO:0000256" key="4">
    <source>
        <dbReference type="ARBA" id="ARBA00022764"/>
    </source>
</evidence>
<dbReference type="Gene3D" id="2.60.40.10">
    <property type="entry name" value="Immunoglobulins"/>
    <property type="match status" value="2"/>
</dbReference>
<dbReference type="Proteomes" id="UP001061282">
    <property type="component" value="Unassembled WGS sequence"/>
</dbReference>
<evidence type="ECO:0000256" key="3">
    <source>
        <dbReference type="ARBA" id="ARBA00022729"/>
    </source>
</evidence>
<evidence type="ECO:0000313" key="8">
    <source>
        <dbReference type="EMBL" id="MCU6669792.1"/>
    </source>
</evidence>
<accession>A0A9J6QD63</accession>
<dbReference type="PANTHER" id="PTHR30251">
    <property type="entry name" value="PILUS ASSEMBLY CHAPERONE"/>
    <property type="match status" value="1"/>
</dbReference>
<keyword evidence="3 6" id="KW-0732">Signal</keyword>
<comment type="caution">
    <text evidence="8">The sequence shown here is derived from an EMBL/GenBank/DDBJ whole genome shotgun (WGS) entry which is preliminary data.</text>
</comment>
<name>A0A9J6QD63_9ENTR</name>
<dbReference type="NCBIfam" id="NF007392">
    <property type="entry name" value="PRK09918.1"/>
    <property type="match status" value="1"/>
</dbReference>